<protein>
    <submittedName>
        <fullName evidence="3">Head morphogenesis protein SPP1 gp7</fullName>
    </submittedName>
</protein>
<dbReference type="eggNOG" id="COG2369">
    <property type="taxonomic scope" value="Bacteria"/>
</dbReference>
<dbReference type="eggNOG" id="COG4383">
    <property type="taxonomic scope" value="Bacteria"/>
</dbReference>
<dbReference type="InterPro" id="IPR009279">
    <property type="entry name" value="Portal_Mu"/>
</dbReference>
<dbReference type="Pfam" id="PF18810">
    <property type="entry name" value="PBECR2"/>
    <property type="match status" value="1"/>
</dbReference>
<dbReference type="Pfam" id="PF06074">
    <property type="entry name" value="Portal_Mu"/>
    <property type="match status" value="1"/>
</dbReference>
<dbReference type="InterPro" id="IPR041110">
    <property type="entry name" value="PBECR2"/>
</dbReference>
<dbReference type="KEGG" id="psn:Pedsa_0953"/>
<dbReference type="InterPro" id="IPR006528">
    <property type="entry name" value="Phage_head_morphogenesis_dom"/>
</dbReference>
<dbReference type="OrthoDB" id="9797300at2"/>
<accession>F0SAE8</accession>
<sequence>MATAKTNSKIGKATPARVLPWKLKSVSLSRQDIQSWKRAEAMILNAEEPRSWPYQLLLKEIMKDAHLTSQIENRKNQIASANFNIKLNDEVQDIATKNLRNSLFYGFLNNAMFDSELFGNSLIEFEYKLGKLDAKLIPRTNVVPSKGLFYTDYTDDLNPVKYREIREYGNWIIEFDSGEIGLLNKAVPHVLMKRFAQSCWSELCEIYGIPPRVLKTNTQDAGMLARSESMMKDMGAAAYFIIDETEELQFAQGVATNGDVYKNLMSVCKEELSLLISGAVLGQDTEHGTRGKEQVSQDILWLLVQADMRMIERYWNNTVIPALVNIGFLPEGVTFEFEQAEDTNKLFEFVQKLLPYYNISAEWIKEKFGIEVTEKTKEFPEPDPADPNKKKGEKLSFFPQAPWVSGAVHSCCNHLTLAALPSNQWSDDELIKRFWDAKGELSFDIGLFYYTANVLLKGFKQGWQEGKDVKLAAMSLEYGKDDPAMLTAYEMNLFRFSAAKTLAEAQELNRLFRDSTSFEQFYRNASLKLKVFNKEWLETEYNNAIAVGAASSTYQRLMANTKVFPYWQYKTVQDDAVRPEHQLLHDIVLPYNDPRWKFIFPPNGWKCRCFVIAKMKHEVTSEDIKRSRELVDGFLESAEFEKAKAQGWGVNRADSGEVFTANQQYINKFPTHGSREINDLLPQHWDLDSYAKRVKQATEEQPIYGKTAKEWFDSLEERDGLKIIEDYKKRPLIVDVNDFNKHTDANSRKYSQRYKLLDAVTESLLQPDEVWLNGDDLRSLVYIKFYKDKVLAINVSTDKGKGLRLLSWFNLAATKQTLNKWRAGLLINYKK</sequence>
<dbReference type="Pfam" id="PF04233">
    <property type="entry name" value="Phage_Mu_F"/>
    <property type="match status" value="1"/>
</dbReference>
<dbReference type="RefSeq" id="WP_013632025.1">
    <property type="nucleotide sequence ID" value="NC_015177.1"/>
</dbReference>
<feature type="domain" description="Phage-Barnase-EndoU-ColicinE5/D-RelE like nuclease 2" evidence="2">
    <location>
        <begin position="718"/>
        <end position="827"/>
    </location>
</feature>
<dbReference type="EMBL" id="CP002545">
    <property type="protein sequence ID" value="ADY51525.1"/>
    <property type="molecule type" value="Genomic_DNA"/>
</dbReference>
<evidence type="ECO:0000259" key="2">
    <source>
        <dbReference type="Pfam" id="PF18810"/>
    </source>
</evidence>
<dbReference type="STRING" id="762903.Pedsa_0953"/>
<dbReference type="AlphaFoldDB" id="F0SAE8"/>
<organism evidence="3 4">
    <name type="scientific">Pseudopedobacter saltans (strain ATCC 51119 / DSM 12145 / JCM 21818 / CCUG 39354 / LMG 10337 / NBRC 100064 / NCIMB 13643)</name>
    <name type="common">Pedobacter saltans</name>
    <dbReference type="NCBI Taxonomy" id="762903"/>
    <lineage>
        <taxon>Bacteria</taxon>
        <taxon>Pseudomonadati</taxon>
        <taxon>Bacteroidota</taxon>
        <taxon>Sphingobacteriia</taxon>
        <taxon>Sphingobacteriales</taxon>
        <taxon>Sphingobacteriaceae</taxon>
        <taxon>Pseudopedobacter</taxon>
    </lineage>
</organism>
<dbReference type="Proteomes" id="UP000000310">
    <property type="component" value="Chromosome"/>
</dbReference>
<evidence type="ECO:0000259" key="1">
    <source>
        <dbReference type="Pfam" id="PF04233"/>
    </source>
</evidence>
<proteinExistence type="predicted"/>
<reference evidence="4" key="2">
    <citation type="submission" date="2011-02" db="EMBL/GenBank/DDBJ databases">
        <title>The complete genome of Pedobacter saltans DSM 12145.</title>
        <authorList>
            <consortium name="US DOE Joint Genome Institute (JGI-PGF)"/>
            <person name="Lucas S."/>
            <person name="Copeland A."/>
            <person name="Lapidus A."/>
            <person name="Bruce D."/>
            <person name="Goodwin L."/>
            <person name="Pitluck S."/>
            <person name="Kyrpides N."/>
            <person name="Mavromatis K."/>
            <person name="Pagani I."/>
            <person name="Ivanova N."/>
            <person name="Ovchinnikova G."/>
            <person name="Lu M."/>
            <person name="Detter J.C."/>
            <person name="Han C."/>
            <person name="Land M."/>
            <person name="Hauser L."/>
            <person name="Markowitz V."/>
            <person name="Cheng J.-F."/>
            <person name="Hugenholtz P."/>
            <person name="Woyke T."/>
            <person name="Wu D."/>
            <person name="Tindall B."/>
            <person name="Pomrenke H.G."/>
            <person name="Brambilla E."/>
            <person name="Klenk H.-P."/>
            <person name="Eisen J.A."/>
        </authorList>
    </citation>
    <scope>NUCLEOTIDE SEQUENCE [LARGE SCALE GENOMIC DNA]</scope>
    <source>
        <strain evidence="4">ATCC 51119 / DSM 12145 / JCM 21818 / LMG 10337 / NBRC 100064 / NCIMB 13643</strain>
    </source>
</reference>
<keyword evidence="4" id="KW-1185">Reference proteome</keyword>
<evidence type="ECO:0000313" key="3">
    <source>
        <dbReference type="EMBL" id="ADY51525.1"/>
    </source>
</evidence>
<name>F0SAE8_PSESL</name>
<feature type="domain" description="Phage head morphogenesis" evidence="1">
    <location>
        <begin position="529"/>
        <end position="612"/>
    </location>
</feature>
<dbReference type="HOGENOM" id="CLU_326717_0_0_10"/>
<reference evidence="3 4" key="1">
    <citation type="journal article" date="2011" name="Stand. Genomic Sci.">
        <title>Complete genome sequence of the gliding, heparinolytic Pedobacter saltans type strain (113).</title>
        <authorList>
            <person name="Liolios K."/>
            <person name="Sikorski J."/>
            <person name="Lu M."/>
            <person name="Nolan M."/>
            <person name="Lapidus A."/>
            <person name="Lucas S."/>
            <person name="Hammon N."/>
            <person name="Deshpande S."/>
            <person name="Cheng J.F."/>
            <person name="Tapia R."/>
            <person name="Han C."/>
            <person name="Goodwin L."/>
            <person name="Pitluck S."/>
            <person name="Huntemann M."/>
            <person name="Ivanova N."/>
            <person name="Pagani I."/>
            <person name="Mavromatis K."/>
            <person name="Ovchinikova G."/>
            <person name="Pati A."/>
            <person name="Chen A."/>
            <person name="Palaniappan K."/>
            <person name="Land M."/>
            <person name="Hauser L."/>
            <person name="Brambilla E.M."/>
            <person name="Kotsyurbenko O."/>
            <person name="Rohde M."/>
            <person name="Tindall B.J."/>
            <person name="Abt B."/>
            <person name="Goker M."/>
            <person name="Detter J.C."/>
            <person name="Woyke T."/>
            <person name="Bristow J."/>
            <person name="Eisen J.A."/>
            <person name="Markowitz V."/>
            <person name="Hugenholtz P."/>
            <person name="Klenk H.P."/>
            <person name="Kyrpides N.C."/>
        </authorList>
    </citation>
    <scope>NUCLEOTIDE SEQUENCE [LARGE SCALE GENOMIC DNA]</scope>
    <source>
        <strain evidence="4">ATCC 51119 / DSM 12145 / JCM 21818 / LMG 10337 / NBRC 100064 / NCIMB 13643</strain>
    </source>
</reference>
<gene>
    <name evidence="3" type="ordered locus">Pedsa_0953</name>
</gene>
<evidence type="ECO:0000313" key="4">
    <source>
        <dbReference type="Proteomes" id="UP000000310"/>
    </source>
</evidence>